<evidence type="ECO:0000259" key="2">
    <source>
        <dbReference type="PROSITE" id="PS51465"/>
    </source>
</evidence>
<dbReference type="Pfam" id="PF07648">
    <property type="entry name" value="Kazal_2"/>
    <property type="match status" value="1"/>
</dbReference>
<dbReference type="PROSITE" id="PS51465">
    <property type="entry name" value="KAZAL_2"/>
    <property type="match status" value="1"/>
</dbReference>
<organism evidence="3 4">
    <name type="scientific">Henosepilachna vigintioctopunctata</name>
    <dbReference type="NCBI Taxonomy" id="420089"/>
    <lineage>
        <taxon>Eukaryota</taxon>
        <taxon>Metazoa</taxon>
        <taxon>Ecdysozoa</taxon>
        <taxon>Arthropoda</taxon>
        <taxon>Hexapoda</taxon>
        <taxon>Insecta</taxon>
        <taxon>Pterygota</taxon>
        <taxon>Neoptera</taxon>
        <taxon>Endopterygota</taxon>
        <taxon>Coleoptera</taxon>
        <taxon>Polyphaga</taxon>
        <taxon>Cucujiformia</taxon>
        <taxon>Coccinelloidea</taxon>
        <taxon>Coccinellidae</taxon>
        <taxon>Epilachninae</taxon>
        <taxon>Epilachnini</taxon>
        <taxon>Henosepilachna</taxon>
    </lineage>
</organism>
<dbReference type="InterPro" id="IPR002350">
    <property type="entry name" value="Kazal_dom"/>
</dbReference>
<accession>A0AAW1UVP5</accession>
<dbReference type="SUPFAM" id="SSF100895">
    <property type="entry name" value="Kazal-type serine protease inhibitors"/>
    <property type="match status" value="1"/>
</dbReference>
<gene>
    <name evidence="3" type="ORF">WA026_023268</name>
</gene>
<evidence type="ECO:0000313" key="4">
    <source>
        <dbReference type="Proteomes" id="UP001431783"/>
    </source>
</evidence>
<feature type="domain" description="Kazal-like" evidence="2">
    <location>
        <begin position="28"/>
        <end position="80"/>
    </location>
</feature>
<dbReference type="EMBL" id="JARQZJ010000113">
    <property type="protein sequence ID" value="KAK9887546.1"/>
    <property type="molecule type" value="Genomic_DNA"/>
</dbReference>
<dbReference type="Proteomes" id="UP001431783">
    <property type="component" value="Unassembled WGS sequence"/>
</dbReference>
<dbReference type="Gene3D" id="3.30.60.30">
    <property type="match status" value="1"/>
</dbReference>
<evidence type="ECO:0000313" key="3">
    <source>
        <dbReference type="EMBL" id="KAK9887546.1"/>
    </source>
</evidence>
<comment type="caution">
    <text evidence="3">The sequence shown here is derived from an EMBL/GenBank/DDBJ whole genome shotgun (WGS) entry which is preliminary data.</text>
</comment>
<keyword evidence="1" id="KW-0732">Signal</keyword>
<feature type="chain" id="PRO_5043968434" description="Kazal-like domain-containing protein" evidence="1">
    <location>
        <begin position="20"/>
        <end position="88"/>
    </location>
</feature>
<dbReference type="AlphaFoldDB" id="A0AAW1UVP5"/>
<protein>
    <recommendedName>
        <fullName evidence="2">Kazal-like domain-containing protein</fullName>
    </recommendedName>
</protein>
<sequence>MSKLFVFLLLGICIAVVASSPPRGGSSTDGFKQCKKKCSGGHLNPVCGTDGDSYPNIEVLQCYKGCGRNVELASRGFCKKDLPPSQRH</sequence>
<dbReference type="InterPro" id="IPR036058">
    <property type="entry name" value="Kazal_dom_sf"/>
</dbReference>
<reference evidence="3 4" key="1">
    <citation type="submission" date="2023-03" db="EMBL/GenBank/DDBJ databases">
        <title>Genome insight into feeding habits of ladybird beetles.</title>
        <authorList>
            <person name="Li H.-S."/>
            <person name="Huang Y.-H."/>
            <person name="Pang H."/>
        </authorList>
    </citation>
    <scope>NUCLEOTIDE SEQUENCE [LARGE SCALE GENOMIC DNA]</scope>
    <source>
        <strain evidence="3">SYSU_2023b</strain>
        <tissue evidence="3">Whole body</tissue>
    </source>
</reference>
<name>A0AAW1UVP5_9CUCU</name>
<evidence type="ECO:0000256" key="1">
    <source>
        <dbReference type="SAM" id="SignalP"/>
    </source>
</evidence>
<proteinExistence type="predicted"/>
<keyword evidence="4" id="KW-1185">Reference proteome</keyword>
<feature type="signal peptide" evidence="1">
    <location>
        <begin position="1"/>
        <end position="19"/>
    </location>
</feature>